<proteinExistence type="inferred from homology"/>
<dbReference type="Proteomes" id="UP000177126">
    <property type="component" value="Unassembled WGS sequence"/>
</dbReference>
<keyword evidence="3 5" id="KW-0687">Ribonucleoprotein</keyword>
<gene>
    <name evidence="5" type="primary">rplJ</name>
    <name evidence="6" type="ORF">A3B04_03210</name>
</gene>
<evidence type="ECO:0000313" key="6">
    <source>
        <dbReference type="EMBL" id="OGZ41465.1"/>
    </source>
</evidence>
<dbReference type="HAMAP" id="MF_00362">
    <property type="entry name" value="Ribosomal_uL10"/>
    <property type="match status" value="1"/>
</dbReference>
<dbReference type="PANTHER" id="PTHR11560">
    <property type="entry name" value="39S RIBOSOMAL PROTEIN L10, MITOCHONDRIAL"/>
    <property type="match status" value="1"/>
</dbReference>
<evidence type="ECO:0000256" key="5">
    <source>
        <dbReference type="HAMAP-Rule" id="MF_00362"/>
    </source>
</evidence>
<dbReference type="Gene3D" id="3.30.70.1730">
    <property type="match status" value="1"/>
</dbReference>
<keyword evidence="5" id="KW-0699">rRNA-binding</keyword>
<evidence type="ECO:0000256" key="1">
    <source>
        <dbReference type="ARBA" id="ARBA00008889"/>
    </source>
</evidence>
<dbReference type="Gene3D" id="6.10.250.290">
    <property type="match status" value="1"/>
</dbReference>
<dbReference type="Pfam" id="PF00466">
    <property type="entry name" value="Ribosomal_L10"/>
    <property type="match status" value="1"/>
</dbReference>
<evidence type="ECO:0000313" key="7">
    <source>
        <dbReference type="Proteomes" id="UP000177126"/>
    </source>
</evidence>
<dbReference type="InterPro" id="IPR002363">
    <property type="entry name" value="Ribosomal_uL10_CS_bac"/>
</dbReference>
<dbReference type="InterPro" id="IPR022973">
    <property type="entry name" value="Ribosomal_uL10_bac"/>
</dbReference>
<keyword evidence="5" id="KW-0694">RNA-binding</keyword>
<dbReference type="InterPro" id="IPR047865">
    <property type="entry name" value="Ribosomal_uL10_bac_type"/>
</dbReference>
<dbReference type="GO" id="GO:0003735">
    <property type="term" value="F:structural constituent of ribosome"/>
    <property type="evidence" value="ECO:0007669"/>
    <property type="project" value="InterPro"/>
</dbReference>
<evidence type="ECO:0000256" key="2">
    <source>
        <dbReference type="ARBA" id="ARBA00022980"/>
    </source>
</evidence>
<evidence type="ECO:0000256" key="3">
    <source>
        <dbReference type="ARBA" id="ARBA00023274"/>
    </source>
</evidence>
<sequence>MQTKQQKQTLVKELVERLAKTKAAVFADYTGLSVAKLTELRRKLSAQSGELKVAKKTLIDLSFKQGGIAGVNTKNMSGQVMVAFGYNDEVAPAKILNDFTKKNEQLKILGGILENKFIDSAGVLSLAKLPSKQELLGQLVGTIAAPMSEMLNVLQGNLRGLVRILSQINR</sequence>
<comment type="similarity">
    <text evidence="1 5">Belongs to the universal ribosomal protein uL10 family.</text>
</comment>
<dbReference type="NCBIfam" id="NF000955">
    <property type="entry name" value="PRK00099.1-1"/>
    <property type="match status" value="1"/>
</dbReference>
<protein>
    <recommendedName>
        <fullName evidence="4 5">Large ribosomal subunit protein uL10</fullName>
    </recommendedName>
</protein>
<comment type="subunit">
    <text evidence="5">Part of the ribosomal stalk of the 50S ribosomal subunit. The N-terminus interacts with L11 and the large rRNA to form the base of the stalk. The C-terminus forms an elongated spine to which L12 dimers bind in a sequential fashion forming a multimeric L10(L12)X complex.</text>
</comment>
<dbReference type="InterPro" id="IPR043141">
    <property type="entry name" value="Ribosomal_uL10-like_sf"/>
</dbReference>
<dbReference type="AlphaFoldDB" id="A0A1G2FTQ2"/>
<dbReference type="InterPro" id="IPR001790">
    <property type="entry name" value="Ribosomal_uL10"/>
</dbReference>
<keyword evidence="2 5" id="KW-0689">Ribosomal protein</keyword>
<dbReference type="GO" id="GO:0006412">
    <property type="term" value="P:translation"/>
    <property type="evidence" value="ECO:0007669"/>
    <property type="project" value="UniProtKB-UniRule"/>
</dbReference>
<comment type="caution">
    <text evidence="6">The sequence shown here is derived from an EMBL/GenBank/DDBJ whole genome shotgun (WGS) entry which is preliminary data.</text>
</comment>
<accession>A0A1G2FTQ2</accession>
<dbReference type="CDD" id="cd05797">
    <property type="entry name" value="Ribosomal_L10"/>
    <property type="match status" value="1"/>
</dbReference>
<name>A0A1G2FTQ2_9BACT</name>
<dbReference type="SUPFAM" id="SSF160369">
    <property type="entry name" value="Ribosomal protein L10-like"/>
    <property type="match status" value="1"/>
</dbReference>
<evidence type="ECO:0000256" key="4">
    <source>
        <dbReference type="ARBA" id="ARBA00035202"/>
    </source>
</evidence>
<dbReference type="EMBL" id="MHNF01000012">
    <property type="protein sequence ID" value="OGZ41465.1"/>
    <property type="molecule type" value="Genomic_DNA"/>
</dbReference>
<dbReference type="PROSITE" id="PS01109">
    <property type="entry name" value="RIBOSOMAL_L10"/>
    <property type="match status" value="1"/>
</dbReference>
<comment type="function">
    <text evidence="5">Forms part of the ribosomal stalk, playing a central role in the interaction of the ribosome with GTP-bound translation factors.</text>
</comment>
<dbReference type="GO" id="GO:0070180">
    <property type="term" value="F:large ribosomal subunit rRNA binding"/>
    <property type="evidence" value="ECO:0007669"/>
    <property type="project" value="UniProtKB-UniRule"/>
</dbReference>
<dbReference type="GO" id="GO:0015934">
    <property type="term" value="C:large ribosomal subunit"/>
    <property type="evidence" value="ECO:0007669"/>
    <property type="project" value="InterPro"/>
</dbReference>
<organism evidence="6 7">
    <name type="scientific">Candidatus Portnoybacteria bacterium RIFCSPLOWO2_02_FULL_39_11</name>
    <dbReference type="NCBI Taxonomy" id="1802001"/>
    <lineage>
        <taxon>Bacteria</taxon>
        <taxon>Candidatus Portnoyibacteriota</taxon>
    </lineage>
</organism>
<reference evidence="6 7" key="1">
    <citation type="journal article" date="2016" name="Nat. Commun.">
        <title>Thousands of microbial genomes shed light on interconnected biogeochemical processes in an aquifer system.</title>
        <authorList>
            <person name="Anantharaman K."/>
            <person name="Brown C.T."/>
            <person name="Hug L.A."/>
            <person name="Sharon I."/>
            <person name="Castelle C.J."/>
            <person name="Probst A.J."/>
            <person name="Thomas B.C."/>
            <person name="Singh A."/>
            <person name="Wilkins M.J."/>
            <person name="Karaoz U."/>
            <person name="Brodie E.L."/>
            <person name="Williams K.H."/>
            <person name="Hubbard S.S."/>
            <person name="Banfield J.F."/>
        </authorList>
    </citation>
    <scope>NUCLEOTIDE SEQUENCE [LARGE SCALE GENOMIC DNA]</scope>
</reference>